<evidence type="ECO:0000313" key="4">
    <source>
        <dbReference type="Proteomes" id="UP000489961"/>
    </source>
</evidence>
<evidence type="ECO:0000313" key="3">
    <source>
        <dbReference type="EMBL" id="CAB1221466.1"/>
    </source>
</evidence>
<feature type="region of interest" description="Disordered" evidence="1">
    <location>
        <begin position="151"/>
        <end position="236"/>
    </location>
</feature>
<evidence type="ECO:0000256" key="2">
    <source>
        <dbReference type="SAM" id="SignalP"/>
    </source>
</evidence>
<name>A0A811GE62_9GAMM</name>
<protein>
    <submittedName>
        <fullName evidence="3">Uncharacterized protein</fullName>
    </submittedName>
</protein>
<keyword evidence="2" id="KW-0732">Signal</keyword>
<reference evidence="3 4" key="1">
    <citation type="submission" date="2020-02" db="EMBL/GenBank/DDBJ databases">
        <authorList>
            <person name="Chaudhuri R."/>
        </authorList>
    </citation>
    <scope>NUCLEOTIDE SEQUENCE [LARGE SCALE GENOMIC DNA]</scope>
    <source>
        <strain evidence="3">SFB21</strain>
    </source>
</reference>
<feature type="compositionally biased region" description="Polar residues" evidence="1">
    <location>
        <begin position="189"/>
        <end position="236"/>
    </location>
</feature>
<comment type="caution">
    <text evidence="3">The sequence shown here is derived from an EMBL/GenBank/DDBJ whole genome shotgun (WGS) entry which is preliminary data.</text>
</comment>
<evidence type="ECO:0000256" key="1">
    <source>
        <dbReference type="SAM" id="MobiDB-lite"/>
    </source>
</evidence>
<accession>A0A811GE62</accession>
<gene>
    <name evidence="3" type="ORF">SFB21_2807</name>
</gene>
<dbReference type="RefSeq" id="WP_174560591.1">
    <property type="nucleotide sequence ID" value="NZ_CADDTS010000048.1"/>
</dbReference>
<dbReference type="EMBL" id="CADDTS010000048">
    <property type="protein sequence ID" value="CAB1221466.1"/>
    <property type="molecule type" value="Genomic_DNA"/>
</dbReference>
<proteinExistence type="predicted"/>
<sequence length="236" mass="26198">MNKTRIFWALTLVFSVSTFTFAREQPIELKKGCIKDHPIVAGETDPDLLNIYSQICDKKNKKNIVLQHELSIQAAQKFQAMGKNLKALQLVDQLREQNVQHSELTDVAFLAGIAIAENSLQHMRSQEMRYLKADSTYPAAKQLSDHIQHALPEPDTSDAKAITTSSIKQKKSLKINANNRNSDRHSASKESQLSRSKTISTPNKSVKKTPINTIAATKPQNGNPTVSGSSPFASFK</sequence>
<dbReference type="Proteomes" id="UP000489961">
    <property type="component" value="Unassembled WGS sequence"/>
</dbReference>
<organism evidence="3 4">
    <name type="scientific">Acinetobacter bouvetii</name>
    <dbReference type="NCBI Taxonomy" id="202951"/>
    <lineage>
        <taxon>Bacteria</taxon>
        <taxon>Pseudomonadati</taxon>
        <taxon>Pseudomonadota</taxon>
        <taxon>Gammaproteobacteria</taxon>
        <taxon>Moraxellales</taxon>
        <taxon>Moraxellaceae</taxon>
        <taxon>Acinetobacter</taxon>
    </lineage>
</organism>
<feature type="chain" id="PRO_5032581508" evidence="2">
    <location>
        <begin position="23"/>
        <end position="236"/>
    </location>
</feature>
<dbReference type="AlphaFoldDB" id="A0A811GE62"/>
<feature type="signal peptide" evidence="2">
    <location>
        <begin position="1"/>
        <end position="22"/>
    </location>
</feature>